<keyword evidence="2" id="KW-1185">Reference proteome</keyword>
<dbReference type="EMBL" id="MEHK01000001">
    <property type="protein sequence ID" value="OEJ34782.1"/>
    <property type="molecule type" value="Genomic_DNA"/>
</dbReference>
<protein>
    <submittedName>
        <fullName evidence="1">Uncharacterized protein</fullName>
    </submittedName>
</protein>
<gene>
    <name evidence="1" type="ORF">BGK67_28670</name>
</gene>
<evidence type="ECO:0000313" key="2">
    <source>
        <dbReference type="Proteomes" id="UP000095705"/>
    </source>
</evidence>
<dbReference type="OrthoDB" id="4507101at2"/>
<dbReference type="AlphaFoldDB" id="A0A1E5PZI0"/>
<evidence type="ECO:0000313" key="1">
    <source>
        <dbReference type="EMBL" id="OEJ34782.1"/>
    </source>
</evidence>
<dbReference type="Proteomes" id="UP000095705">
    <property type="component" value="Unassembled WGS sequence"/>
</dbReference>
<proteinExistence type="predicted"/>
<comment type="caution">
    <text evidence="1">The sequence shown here is derived from an EMBL/GenBank/DDBJ whole genome shotgun (WGS) entry which is preliminary data.</text>
</comment>
<reference evidence="1 2" key="1">
    <citation type="submission" date="2016-08" db="EMBL/GenBank/DDBJ databases">
        <title>The complete genome of Streptomyces subrutilus 10-1-1.</title>
        <authorList>
            <person name="Chen X."/>
        </authorList>
    </citation>
    <scope>NUCLEOTIDE SEQUENCE [LARGE SCALE GENOMIC DNA]</scope>
    <source>
        <strain evidence="1 2">10-1-1</strain>
    </source>
</reference>
<organism evidence="1 2">
    <name type="scientific">Streptomyces subrutilus</name>
    <dbReference type="NCBI Taxonomy" id="36818"/>
    <lineage>
        <taxon>Bacteria</taxon>
        <taxon>Bacillati</taxon>
        <taxon>Actinomycetota</taxon>
        <taxon>Actinomycetes</taxon>
        <taxon>Kitasatosporales</taxon>
        <taxon>Streptomycetaceae</taxon>
        <taxon>Streptomyces</taxon>
    </lineage>
</organism>
<accession>A0A1E5PZI0</accession>
<sequence>MHQPSRPEDLDRPELLWARAVTLAVLDAACGDRTEFAVDDDGVWCHTTGAGGWWRLTLLDGPRAVLCGQDPDGSHTHVGGRQVDFLEGGPDWLPWDLLREDADGNLLGFVYWWQDGAWHRIPYPDELPEDGLDGAAPWAGSHEEFLQLALDSRDVPYARRGILAEAVERFVASARERKADEAAVAALLAPAQAVQGPAPRPDVALALAARAGILA</sequence>
<dbReference type="RefSeq" id="WP_069922971.1">
    <property type="nucleotide sequence ID" value="NZ_MEHK01000001.1"/>
</dbReference>
<name>A0A1E5PZI0_9ACTN</name>